<dbReference type="STRING" id="671987.R0J3F7"/>
<dbReference type="InterPro" id="IPR052099">
    <property type="entry name" value="Regulatory_TF_Diverse"/>
</dbReference>
<dbReference type="SMART" id="SM00353">
    <property type="entry name" value="HLH"/>
    <property type="match status" value="1"/>
</dbReference>
<dbReference type="Proteomes" id="UP000016935">
    <property type="component" value="Unassembled WGS sequence"/>
</dbReference>
<dbReference type="HOGENOM" id="CLU_1001113_0_0_1"/>
<keyword evidence="4" id="KW-1185">Reference proteome</keyword>
<dbReference type="GO" id="GO:0046983">
    <property type="term" value="F:protein dimerization activity"/>
    <property type="evidence" value="ECO:0007669"/>
    <property type="project" value="InterPro"/>
</dbReference>
<feature type="domain" description="BHLH" evidence="2">
    <location>
        <begin position="195"/>
        <end position="255"/>
    </location>
</feature>
<dbReference type="EMBL" id="KB908481">
    <property type="protein sequence ID" value="EOA91271.1"/>
    <property type="molecule type" value="Genomic_DNA"/>
</dbReference>
<feature type="compositionally biased region" description="Polar residues" evidence="1">
    <location>
        <begin position="186"/>
        <end position="198"/>
    </location>
</feature>
<dbReference type="PANTHER" id="PTHR47336:SF2">
    <property type="entry name" value="TRANSCRIPTION FACTOR HMS1-RELATED"/>
    <property type="match status" value="1"/>
</dbReference>
<feature type="compositionally biased region" description="Polar residues" evidence="1">
    <location>
        <begin position="151"/>
        <end position="161"/>
    </location>
</feature>
<reference evidence="3 4" key="2">
    <citation type="journal article" date="2013" name="PLoS Genet.">
        <title>Comparative genome structure, secondary metabolite, and effector coding capacity across Cochliobolus pathogens.</title>
        <authorList>
            <person name="Condon B.J."/>
            <person name="Leng Y."/>
            <person name="Wu D."/>
            <person name="Bushley K.E."/>
            <person name="Ohm R.A."/>
            <person name="Otillar R."/>
            <person name="Martin J."/>
            <person name="Schackwitz W."/>
            <person name="Grimwood J."/>
            <person name="MohdZainudin N."/>
            <person name="Xue C."/>
            <person name="Wang R."/>
            <person name="Manning V.A."/>
            <person name="Dhillon B."/>
            <person name="Tu Z.J."/>
            <person name="Steffenson B.J."/>
            <person name="Salamov A."/>
            <person name="Sun H."/>
            <person name="Lowry S."/>
            <person name="LaButti K."/>
            <person name="Han J."/>
            <person name="Copeland A."/>
            <person name="Lindquist E."/>
            <person name="Barry K."/>
            <person name="Schmutz J."/>
            <person name="Baker S.E."/>
            <person name="Ciuffetti L.M."/>
            <person name="Grigoriev I.V."/>
            <person name="Zhong S."/>
            <person name="Turgeon B.G."/>
        </authorList>
    </citation>
    <scope>NUCLEOTIDE SEQUENCE [LARGE SCALE GENOMIC DNA]</scope>
    <source>
        <strain evidence="4">28A</strain>
    </source>
</reference>
<dbReference type="Gene3D" id="4.10.280.10">
    <property type="entry name" value="Helix-loop-helix DNA-binding domain"/>
    <property type="match status" value="1"/>
</dbReference>
<feature type="region of interest" description="Disordered" evidence="1">
    <location>
        <begin position="119"/>
        <end position="200"/>
    </location>
</feature>
<dbReference type="OrthoDB" id="2133190at2759"/>
<dbReference type="SUPFAM" id="SSF47459">
    <property type="entry name" value="HLH, helix-loop-helix DNA-binding domain"/>
    <property type="match status" value="1"/>
</dbReference>
<name>R0J3F7_EXST2</name>
<protein>
    <recommendedName>
        <fullName evidence="2">BHLH domain-containing protein</fullName>
    </recommendedName>
</protein>
<sequence length="277" mass="30027">MNYSQLPTDPMDAYPLYSPGSEAYLSPNTSDSYFAESYPKTAGGYFPECSIDGEFYGYPTTKSFDIVSPWGSPSPGTFASTNPLVDATQTPNCPNLNAWSGFSGSAPAYSDAPYGAYTAATSRSSSSNPSTSSTPASPALSPRKSKHTRMSPPSNHQTVFNHTHLEPPKRKRGRPRLPPPTEAPINPSTSRVSRSQCVPHTEVERRYREKLNTELDRLRRAVPCLLSNDAANTGGAARISKSVVLAVAIDYIKELEKQRDMAVDEVRRLGGDVPFGG</sequence>
<evidence type="ECO:0000313" key="3">
    <source>
        <dbReference type="EMBL" id="EOA91271.1"/>
    </source>
</evidence>
<evidence type="ECO:0000256" key="1">
    <source>
        <dbReference type="SAM" id="MobiDB-lite"/>
    </source>
</evidence>
<feature type="compositionally biased region" description="Low complexity" evidence="1">
    <location>
        <begin position="119"/>
        <end position="142"/>
    </location>
</feature>
<dbReference type="InterPro" id="IPR011598">
    <property type="entry name" value="bHLH_dom"/>
</dbReference>
<dbReference type="eggNOG" id="KOG2588">
    <property type="taxonomic scope" value="Eukaryota"/>
</dbReference>
<evidence type="ECO:0000313" key="4">
    <source>
        <dbReference type="Proteomes" id="UP000016935"/>
    </source>
</evidence>
<evidence type="ECO:0000259" key="2">
    <source>
        <dbReference type="PROSITE" id="PS50888"/>
    </source>
</evidence>
<dbReference type="AlphaFoldDB" id="R0J3F7"/>
<dbReference type="CDD" id="cd11395">
    <property type="entry name" value="bHLHzip_SREBP_like"/>
    <property type="match status" value="1"/>
</dbReference>
<dbReference type="Pfam" id="PF00010">
    <property type="entry name" value="HLH"/>
    <property type="match status" value="1"/>
</dbReference>
<dbReference type="InterPro" id="IPR036638">
    <property type="entry name" value="HLH_DNA-bd_sf"/>
</dbReference>
<dbReference type="PROSITE" id="PS50888">
    <property type="entry name" value="BHLH"/>
    <property type="match status" value="1"/>
</dbReference>
<organism evidence="3 4">
    <name type="scientific">Exserohilum turcicum (strain 28A)</name>
    <name type="common">Northern leaf blight fungus</name>
    <name type="synonym">Setosphaeria turcica</name>
    <dbReference type="NCBI Taxonomy" id="671987"/>
    <lineage>
        <taxon>Eukaryota</taxon>
        <taxon>Fungi</taxon>
        <taxon>Dikarya</taxon>
        <taxon>Ascomycota</taxon>
        <taxon>Pezizomycotina</taxon>
        <taxon>Dothideomycetes</taxon>
        <taxon>Pleosporomycetidae</taxon>
        <taxon>Pleosporales</taxon>
        <taxon>Pleosporineae</taxon>
        <taxon>Pleosporaceae</taxon>
        <taxon>Exserohilum</taxon>
    </lineage>
</organism>
<proteinExistence type="predicted"/>
<reference evidence="3 4" key="1">
    <citation type="journal article" date="2012" name="PLoS Pathog.">
        <title>Diverse lifestyles and strategies of plant pathogenesis encoded in the genomes of eighteen Dothideomycetes fungi.</title>
        <authorList>
            <person name="Ohm R.A."/>
            <person name="Feau N."/>
            <person name="Henrissat B."/>
            <person name="Schoch C.L."/>
            <person name="Horwitz B.A."/>
            <person name="Barry K.W."/>
            <person name="Condon B.J."/>
            <person name="Copeland A.C."/>
            <person name="Dhillon B."/>
            <person name="Glaser F."/>
            <person name="Hesse C.N."/>
            <person name="Kosti I."/>
            <person name="LaButti K."/>
            <person name="Lindquist E.A."/>
            <person name="Lucas S."/>
            <person name="Salamov A.A."/>
            <person name="Bradshaw R.E."/>
            <person name="Ciuffetti L."/>
            <person name="Hamelin R.C."/>
            <person name="Kema G.H.J."/>
            <person name="Lawrence C."/>
            <person name="Scott J.A."/>
            <person name="Spatafora J.W."/>
            <person name="Turgeon B.G."/>
            <person name="de Wit P.J.G.M."/>
            <person name="Zhong S."/>
            <person name="Goodwin S.B."/>
            <person name="Grigoriev I.V."/>
        </authorList>
    </citation>
    <scope>NUCLEOTIDE SEQUENCE [LARGE SCALE GENOMIC DNA]</scope>
    <source>
        <strain evidence="4">28A</strain>
    </source>
</reference>
<accession>R0J3F7</accession>
<dbReference type="PANTHER" id="PTHR47336">
    <property type="entry name" value="TRANSCRIPTION FACTOR HMS1-RELATED"/>
    <property type="match status" value="1"/>
</dbReference>
<gene>
    <name evidence="3" type="ORF">SETTUDRAFT_29826</name>
</gene>
<dbReference type="RefSeq" id="XP_008020157.1">
    <property type="nucleotide sequence ID" value="XM_008021966.1"/>
</dbReference>
<dbReference type="GeneID" id="19403365"/>